<sequence length="108" mass="11864">MGKFYHSHQTPKVIAKKRSSRYSSPMLFPLEEQIRPRATQIDDLRTPIAILFQAGTLETIKGVANPFPATHDAFILVVAERTFVADTYEGGGPNVGVTDRAFAVAFVA</sequence>
<proteinExistence type="predicted"/>
<dbReference type="Proteomes" id="UP000182235">
    <property type="component" value="Unassembled WGS sequence"/>
</dbReference>
<comment type="caution">
    <text evidence="1">The sequence shown here is derived from an EMBL/GenBank/DDBJ whole genome shotgun (WGS) entry which is preliminary data.</text>
</comment>
<dbReference type="AlphaFoldDB" id="A0A1J9PJU3"/>
<evidence type="ECO:0000313" key="2">
    <source>
        <dbReference type="Proteomes" id="UP000182235"/>
    </source>
</evidence>
<protein>
    <submittedName>
        <fullName evidence="1">Uncharacterized protein</fullName>
    </submittedName>
</protein>
<gene>
    <name evidence="1" type="ORF">AJ78_03659</name>
</gene>
<dbReference type="VEuPathDB" id="FungiDB:AJ78_03659"/>
<evidence type="ECO:0000313" key="1">
    <source>
        <dbReference type="EMBL" id="OJD16170.1"/>
    </source>
</evidence>
<name>A0A1J9PJU3_9EURO</name>
<dbReference type="OrthoDB" id="4206383at2759"/>
<accession>A0A1J9PJU3</accession>
<dbReference type="EMBL" id="LGRN01000120">
    <property type="protein sequence ID" value="OJD16170.1"/>
    <property type="molecule type" value="Genomic_DNA"/>
</dbReference>
<organism evidence="1 2">
    <name type="scientific">Emergomyces pasteurianus Ep9510</name>
    <dbReference type="NCBI Taxonomy" id="1447872"/>
    <lineage>
        <taxon>Eukaryota</taxon>
        <taxon>Fungi</taxon>
        <taxon>Dikarya</taxon>
        <taxon>Ascomycota</taxon>
        <taxon>Pezizomycotina</taxon>
        <taxon>Eurotiomycetes</taxon>
        <taxon>Eurotiomycetidae</taxon>
        <taxon>Onygenales</taxon>
        <taxon>Ajellomycetaceae</taxon>
        <taxon>Emergomyces</taxon>
    </lineage>
</organism>
<reference evidence="1 2" key="1">
    <citation type="submission" date="2015-07" db="EMBL/GenBank/DDBJ databases">
        <title>Emmonsia species relationships and genome sequence.</title>
        <authorList>
            <consortium name="The Broad Institute Genomics Platform"/>
            <person name="Cuomo C.A."/>
            <person name="Munoz J.F."/>
            <person name="Imamovic A."/>
            <person name="Priest M.E."/>
            <person name="Young S."/>
            <person name="Clay O.K."/>
            <person name="McEwen J.G."/>
        </authorList>
    </citation>
    <scope>NUCLEOTIDE SEQUENCE [LARGE SCALE GENOMIC DNA]</scope>
    <source>
        <strain evidence="1 2">UAMH 9510</strain>
    </source>
</reference>
<keyword evidence="2" id="KW-1185">Reference proteome</keyword>